<keyword evidence="2" id="KW-1185">Reference proteome</keyword>
<comment type="caution">
    <text evidence="1">The sequence shown here is derived from an EMBL/GenBank/DDBJ whole genome shotgun (WGS) entry which is preliminary data.</text>
</comment>
<evidence type="ECO:0000313" key="1">
    <source>
        <dbReference type="EMBL" id="CAD8157927.1"/>
    </source>
</evidence>
<dbReference type="Proteomes" id="UP000683925">
    <property type="component" value="Unassembled WGS sequence"/>
</dbReference>
<gene>
    <name evidence="1" type="ORF">POCTA_138.1.T0340233</name>
</gene>
<protein>
    <submittedName>
        <fullName evidence="1">Uncharacterized protein</fullName>
    </submittedName>
</protein>
<accession>A0A8S1U2R0</accession>
<reference evidence="1" key="1">
    <citation type="submission" date="2021-01" db="EMBL/GenBank/DDBJ databases">
        <authorList>
            <consortium name="Genoscope - CEA"/>
            <person name="William W."/>
        </authorList>
    </citation>
    <scope>NUCLEOTIDE SEQUENCE</scope>
</reference>
<evidence type="ECO:0000313" key="2">
    <source>
        <dbReference type="Proteomes" id="UP000683925"/>
    </source>
</evidence>
<dbReference type="EMBL" id="CAJJDP010000034">
    <property type="protein sequence ID" value="CAD8157927.1"/>
    <property type="molecule type" value="Genomic_DNA"/>
</dbReference>
<name>A0A8S1U2R0_PAROT</name>
<dbReference type="AlphaFoldDB" id="A0A8S1U2R0"/>
<proteinExistence type="predicted"/>
<organism evidence="1 2">
    <name type="scientific">Paramecium octaurelia</name>
    <dbReference type="NCBI Taxonomy" id="43137"/>
    <lineage>
        <taxon>Eukaryota</taxon>
        <taxon>Sar</taxon>
        <taxon>Alveolata</taxon>
        <taxon>Ciliophora</taxon>
        <taxon>Intramacronucleata</taxon>
        <taxon>Oligohymenophorea</taxon>
        <taxon>Peniculida</taxon>
        <taxon>Parameciidae</taxon>
        <taxon>Paramecium</taxon>
    </lineage>
</organism>
<sequence>MGIDIQGSFYHFELYINSLKTKLLELYRSNFVPIQE</sequence>